<keyword evidence="2" id="KW-1185">Reference proteome</keyword>
<sequence>MSVADSFQPPLQLKGEIMDLDFTVDTDHRKRRRNRTTQSCLNCHTSKRKCDRKRPCQRCIQLGLTGLCVYEIDDPALRDDPTVDETTRLRNRIAELESLVRELRGKPHPRWADANFRDGDPSERWHSRAAKSNMQLRRRGRSPDSVEHSNHEPRGMVSASGAAIKAEPIADISQSHLYRFSPSPPTAYHAFQSDSSSSPTFERQHSHQYSNGSINSNGRSAVTYTSPTAPLPNHSAPFNHHHPNSSSYPENGNVYSMNSCDDKNYASHLASSSPPAQDYCACRTNPAAAHALISLSHQLQNTLSSLRQYAQHPENTQCRIYRRMVQLNDLMQISGTDLEEASGSPYSSLPTPTESDIMSTHSSASTPFHGPSAGASVSEWNTMASTGYNPYFPISSAEQSMYSNIIT</sequence>
<proteinExistence type="predicted"/>
<dbReference type="EMBL" id="MU267600">
    <property type="protein sequence ID" value="KAH7915452.1"/>
    <property type="molecule type" value="Genomic_DNA"/>
</dbReference>
<dbReference type="Proteomes" id="UP000790377">
    <property type="component" value="Unassembled WGS sequence"/>
</dbReference>
<organism evidence="1 2">
    <name type="scientific">Hygrophoropsis aurantiaca</name>
    <dbReference type="NCBI Taxonomy" id="72124"/>
    <lineage>
        <taxon>Eukaryota</taxon>
        <taxon>Fungi</taxon>
        <taxon>Dikarya</taxon>
        <taxon>Basidiomycota</taxon>
        <taxon>Agaricomycotina</taxon>
        <taxon>Agaricomycetes</taxon>
        <taxon>Agaricomycetidae</taxon>
        <taxon>Boletales</taxon>
        <taxon>Coniophorineae</taxon>
        <taxon>Hygrophoropsidaceae</taxon>
        <taxon>Hygrophoropsis</taxon>
    </lineage>
</organism>
<protein>
    <submittedName>
        <fullName evidence="1">Uncharacterized protein</fullName>
    </submittedName>
</protein>
<name>A0ACB8ASV8_9AGAM</name>
<gene>
    <name evidence="1" type="ORF">BJ138DRAFT_1132633</name>
</gene>
<evidence type="ECO:0000313" key="2">
    <source>
        <dbReference type="Proteomes" id="UP000790377"/>
    </source>
</evidence>
<comment type="caution">
    <text evidence="1">The sequence shown here is derived from an EMBL/GenBank/DDBJ whole genome shotgun (WGS) entry which is preliminary data.</text>
</comment>
<accession>A0ACB8ASV8</accession>
<evidence type="ECO:0000313" key="1">
    <source>
        <dbReference type="EMBL" id="KAH7915452.1"/>
    </source>
</evidence>
<reference evidence="1" key="1">
    <citation type="journal article" date="2021" name="New Phytol.">
        <title>Evolutionary innovations through gain and loss of genes in the ectomycorrhizal Boletales.</title>
        <authorList>
            <person name="Wu G."/>
            <person name="Miyauchi S."/>
            <person name="Morin E."/>
            <person name="Kuo A."/>
            <person name="Drula E."/>
            <person name="Varga T."/>
            <person name="Kohler A."/>
            <person name="Feng B."/>
            <person name="Cao Y."/>
            <person name="Lipzen A."/>
            <person name="Daum C."/>
            <person name="Hundley H."/>
            <person name="Pangilinan J."/>
            <person name="Johnson J."/>
            <person name="Barry K."/>
            <person name="LaButti K."/>
            <person name="Ng V."/>
            <person name="Ahrendt S."/>
            <person name="Min B."/>
            <person name="Choi I.G."/>
            <person name="Park H."/>
            <person name="Plett J.M."/>
            <person name="Magnuson J."/>
            <person name="Spatafora J.W."/>
            <person name="Nagy L.G."/>
            <person name="Henrissat B."/>
            <person name="Grigoriev I.V."/>
            <person name="Yang Z.L."/>
            <person name="Xu J."/>
            <person name="Martin F.M."/>
        </authorList>
    </citation>
    <scope>NUCLEOTIDE SEQUENCE</scope>
    <source>
        <strain evidence="1">ATCC 28755</strain>
    </source>
</reference>